<dbReference type="EMBL" id="OC954799">
    <property type="protein sequence ID" value="CAD7664648.1"/>
    <property type="molecule type" value="Genomic_DNA"/>
</dbReference>
<organism evidence="1">
    <name type="scientific">Oppiella nova</name>
    <dbReference type="NCBI Taxonomy" id="334625"/>
    <lineage>
        <taxon>Eukaryota</taxon>
        <taxon>Metazoa</taxon>
        <taxon>Ecdysozoa</taxon>
        <taxon>Arthropoda</taxon>
        <taxon>Chelicerata</taxon>
        <taxon>Arachnida</taxon>
        <taxon>Acari</taxon>
        <taxon>Acariformes</taxon>
        <taxon>Sarcoptiformes</taxon>
        <taxon>Oribatida</taxon>
        <taxon>Brachypylina</taxon>
        <taxon>Oppioidea</taxon>
        <taxon>Oppiidae</taxon>
        <taxon>Oppiella</taxon>
    </lineage>
</organism>
<name>A0A7R9R001_9ACAR</name>
<gene>
    <name evidence="1" type="ORF">ONB1V03_LOCUS21206</name>
</gene>
<dbReference type="Proteomes" id="UP000728032">
    <property type="component" value="Unassembled WGS sequence"/>
</dbReference>
<accession>A0A7R9R001</accession>
<keyword evidence="2" id="KW-1185">Reference proteome</keyword>
<dbReference type="AlphaFoldDB" id="A0A7R9R001"/>
<reference evidence="1" key="1">
    <citation type="submission" date="2020-11" db="EMBL/GenBank/DDBJ databases">
        <authorList>
            <person name="Tran Van P."/>
        </authorList>
    </citation>
    <scope>NUCLEOTIDE SEQUENCE</scope>
</reference>
<feature type="non-terminal residue" evidence="1">
    <location>
        <position position="59"/>
    </location>
</feature>
<sequence>RRSRTQLSMASMTSPSTKRLDFLDAISIGFPVLKSHSSTACWVVSDADSSPSQPPVSDT</sequence>
<proteinExistence type="predicted"/>
<protein>
    <submittedName>
        <fullName evidence="1">Uncharacterized protein</fullName>
    </submittedName>
</protein>
<dbReference type="EMBL" id="CAJPVJ010039974">
    <property type="protein sequence ID" value="CAG2181785.1"/>
    <property type="molecule type" value="Genomic_DNA"/>
</dbReference>
<evidence type="ECO:0000313" key="1">
    <source>
        <dbReference type="EMBL" id="CAD7664648.1"/>
    </source>
</evidence>
<evidence type="ECO:0000313" key="2">
    <source>
        <dbReference type="Proteomes" id="UP000728032"/>
    </source>
</evidence>